<dbReference type="PANTHER" id="PTHR12128:SF66">
    <property type="entry name" value="4-HYDROXY-2-OXOGLUTARATE ALDOLASE, MITOCHONDRIAL"/>
    <property type="match status" value="1"/>
</dbReference>
<evidence type="ECO:0000256" key="3">
    <source>
        <dbReference type="PIRNR" id="PIRNR001365"/>
    </source>
</evidence>
<keyword evidence="5" id="KW-1185">Reference proteome</keyword>
<reference evidence="4 5" key="1">
    <citation type="submission" date="2018-10" db="EMBL/GenBank/DDBJ databases">
        <title>Roseomonas sp. nov., isolated from feces of Tibetan antelopes in the Qinghai-Tibet plateau, China.</title>
        <authorList>
            <person name="Tian Z."/>
        </authorList>
    </citation>
    <scope>NUCLEOTIDE SEQUENCE [LARGE SCALE GENOMIC DNA]</scope>
    <source>
        <strain evidence="4 5">Z23</strain>
    </source>
</reference>
<organism evidence="4 5">
    <name type="scientific">Teichococcus wenyumeiae</name>
    <dbReference type="NCBI Taxonomy" id="2478470"/>
    <lineage>
        <taxon>Bacteria</taxon>
        <taxon>Pseudomonadati</taxon>
        <taxon>Pseudomonadota</taxon>
        <taxon>Alphaproteobacteria</taxon>
        <taxon>Acetobacterales</taxon>
        <taxon>Roseomonadaceae</taxon>
        <taxon>Roseomonas</taxon>
    </lineage>
</organism>
<evidence type="ECO:0000256" key="2">
    <source>
        <dbReference type="ARBA" id="ARBA00023239"/>
    </source>
</evidence>
<dbReference type="RefSeq" id="WP_122140175.1">
    <property type="nucleotide sequence ID" value="NZ_RFLX01000033.1"/>
</dbReference>
<accession>A0ABX9VF32</accession>
<dbReference type="PIRSF" id="PIRSF001365">
    <property type="entry name" value="DHDPS"/>
    <property type="match status" value="1"/>
</dbReference>
<dbReference type="PANTHER" id="PTHR12128">
    <property type="entry name" value="DIHYDRODIPICOLINATE SYNTHASE"/>
    <property type="match status" value="1"/>
</dbReference>
<name>A0ABX9VF32_9PROT</name>
<dbReference type="Proteomes" id="UP000274097">
    <property type="component" value="Unassembled WGS sequence"/>
</dbReference>
<protein>
    <submittedName>
        <fullName evidence="4">Dihydrodipicolinate synthase family protein</fullName>
    </submittedName>
</protein>
<evidence type="ECO:0000256" key="1">
    <source>
        <dbReference type="ARBA" id="ARBA00007592"/>
    </source>
</evidence>
<dbReference type="SMART" id="SM01130">
    <property type="entry name" value="DHDPS"/>
    <property type="match status" value="1"/>
</dbReference>
<dbReference type="Pfam" id="PF00701">
    <property type="entry name" value="DHDPS"/>
    <property type="match status" value="1"/>
</dbReference>
<comment type="caution">
    <text evidence="4">The sequence shown here is derived from an EMBL/GenBank/DDBJ whole genome shotgun (WGS) entry which is preliminary data.</text>
</comment>
<keyword evidence="2 3" id="KW-0456">Lyase</keyword>
<dbReference type="InterPro" id="IPR002220">
    <property type="entry name" value="DapA-like"/>
</dbReference>
<evidence type="ECO:0000313" key="4">
    <source>
        <dbReference type="EMBL" id="RMI17287.1"/>
    </source>
</evidence>
<proteinExistence type="inferred from homology"/>
<dbReference type="CDD" id="cd00408">
    <property type="entry name" value="DHDPS-like"/>
    <property type="match status" value="1"/>
</dbReference>
<comment type="similarity">
    <text evidence="1 3">Belongs to the DapA family.</text>
</comment>
<dbReference type="Gene3D" id="3.20.20.70">
    <property type="entry name" value="Aldolase class I"/>
    <property type="match status" value="1"/>
</dbReference>
<dbReference type="EMBL" id="RFLX01000033">
    <property type="protein sequence ID" value="RMI17287.1"/>
    <property type="molecule type" value="Genomic_DNA"/>
</dbReference>
<gene>
    <name evidence="4" type="ORF">EBE87_23355</name>
</gene>
<dbReference type="InterPro" id="IPR013785">
    <property type="entry name" value="Aldolase_TIM"/>
</dbReference>
<evidence type="ECO:0000313" key="5">
    <source>
        <dbReference type="Proteomes" id="UP000274097"/>
    </source>
</evidence>
<dbReference type="SUPFAM" id="SSF51569">
    <property type="entry name" value="Aldolase"/>
    <property type="match status" value="1"/>
</dbReference>
<sequence>MKYAAGEAREWTRLNLRGYLTVLYTPFDESGTLDEQGLRHNVRETLALPGVGGLTVNSLHQEFWTLMDAERRHLVEVVLDEVRGRKPVVIGCSDPSAIKAAEYARHAAAAGADLVMIWPPFYGPRSAAGVKAYYDFIADRIDIGLILYSTTLSELGYYLAPPQVAALLGWRNICAVQNTTLNLAQYFAMMEQVGEHICVATSLEEYHLQGQLAFPERAPGFLIGSSRPVFCQSTAKPHCGDFIAAVEARDFLAAAGHARRIMAIADNLQSQYFARGFHHVGLFKELAGMMGMRTGKVRPGIAPCEPTELAASIAVLREAGVIG</sequence>